<sequence length="239" mass="27353">MQTTDPYLIYVGVFTITSLVLLLVGLLFMYLRTVSKFAEFKREEVKRFEEPEKLLREAQANSQKMIEEAQGVLMNAHKEASMTIAKASEFLNSHQEDIKTSLYSASQEYLAKYSQALTLIQNNTIKLLQNIPKDASNILSTEIQKVRMVIESKTTQAQNDARNLIIEAYKKAESEVQEYKSARLKQIEESLVYILENIAKRVLVKEISQDEHEKLVLKALEEAKRQGIFNDNSDSAGRK</sequence>
<dbReference type="Proteomes" id="UP000034081">
    <property type="component" value="Unassembled WGS sequence"/>
</dbReference>
<gene>
    <name evidence="2" type="ORF">UT08_C0019G0010</name>
</gene>
<dbReference type="AlphaFoldDB" id="A0A0G0P4S8"/>
<evidence type="ECO:0000256" key="1">
    <source>
        <dbReference type="SAM" id="Phobius"/>
    </source>
</evidence>
<keyword evidence="1" id="KW-1133">Transmembrane helix</keyword>
<organism evidence="2 3">
    <name type="scientific">Candidatus Woesebacteria bacterium GW2011_GWB1_38_8</name>
    <dbReference type="NCBI Taxonomy" id="1618570"/>
    <lineage>
        <taxon>Bacteria</taxon>
        <taxon>Candidatus Woeseibacteriota</taxon>
    </lineage>
</organism>
<keyword evidence="1" id="KW-0472">Membrane</keyword>
<reference evidence="2 3" key="1">
    <citation type="journal article" date="2015" name="Nature">
        <title>rRNA introns, odd ribosomes, and small enigmatic genomes across a large radiation of phyla.</title>
        <authorList>
            <person name="Brown C.T."/>
            <person name="Hug L.A."/>
            <person name="Thomas B.C."/>
            <person name="Sharon I."/>
            <person name="Castelle C.J."/>
            <person name="Singh A."/>
            <person name="Wilkins M.J."/>
            <person name="Williams K.H."/>
            <person name="Banfield J.F."/>
        </authorList>
    </citation>
    <scope>NUCLEOTIDE SEQUENCE [LARGE SCALE GENOMIC DNA]</scope>
</reference>
<dbReference type="STRING" id="1618570.UT08_C0019G0010"/>
<evidence type="ECO:0000313" key="3">
    <source>
        <dbReference type="Proteomes" id="UP000034081"/>
    </source>
</evidence>
<keyword evidence="1" id="KW-0812">Transmembrane</keyword>
<protein>
    <submittedName>
        <fullName evidence="2">Uncharacterized protein</fullName>
    </submittedName>
</protein>
<dbReference type="EMBL" id="LBVL01000019">
    <property type="protein sequence ID" value="KKQ84316.1"/>
    <property type="molecule type" value="Genomic_DNA"/>
</dbReference>
<comment type="caution">
    <text evidence="2">The sequence shown here is derived from an EMBL/GenBank/DDBJ whole genome shotgun (WGS) entry which is preliminary data.</text>
</comment>
<name>A0A0G0P4S8_9BACT</name>
<proteinExistence type="predicted"/>
<evidence type="ECO:0000313" key="2">
    <source>
        <dbReference type="EMBL" id="KKQ84316.1"/>
    </source>
</evidence>
<accession>A0A0G0P4S8</accession>
<feature type="transmembrane region" description="Helical" evidence="1">
    <location>
        <begin position="6"/>
        <end position="31"/>
    </location>
</feature>